<dbReference type="EMBL" id="CP059732">
    <property type="protein sequence ID" value="QMW05266.1"/>
    <property type="molecule type" value="Genomic_DNA"/>
</dbReference>
<keyword evidence="1" id="KW-0808">Transferase</keyword>
<keyword evidence="2" id="KW-1185">Reference proteome</keyword>
<dbReference type="KEGG" id="sfol:H3H32_10455"/>
<dbReference type="Gene3D" id="2.160.10.10">
    <property type="entry name" value="Hexapeptide repeat proteins"/>
    <property type="match status" value="1"/>
</dbReference>
<reference evidence="1 2" key="1">
    <citation type="submission" date="2020-07" db="EMBL/GenBank/DDBJ databases">
        <title>Spirosoma foliorum sp. nov., isolated from the leaves on the Nejang mountain Korea, Republic of.</title>
        <authorList>
            <person name="Ho H."/>
            <person name="Lee Y.-J."/>
            <person name="Nurcahyanto D.-A."/>
            <person name="Kim S.-G."/>
        </authorList>
    </citation>
    <scope>NUCLEOTIDE SEQUENCE [LARGE SCALE GENOMIC DNA]</scope>
    <source>
        <strain evidence="1 2">PL0136</strain>
    </source>
</reference>
<proteinExistence type="predicted"/>
<dbReference type="SUPFAM" id="SSF51161">
    <property type="entry name" value="Trimeric LpxA-like enzymes"/>
    <property type="match status" value="1"/>
</dbReference>
<name>A0A7G5H2C4_9BACT</name>
<keyword evidence="1" id="KW-0012">Acyltransferase</keyword>
<dbReference type="Proteomes" id="UP000515369">
    <property type="component" value="Chromosome"/>
</dbReference>
<dbReference type="PANTHER" id="PTHR23416:SF78">
    <property type="entry name" value="LIPOPOLYSACCHARIDE BIOSYNTHESIS O-ACETYL TRANSFERASE WBBJ-RELATED"/>
    <property type="match status" value="1"/>
</dbReference>
<gene>
    <name evidence="1" type="ORF">H3H32_10455</name>
</gene>
<dbReference type="GO" id="GO:0016746">
    <property type="term" value="F:acyltransferase activity"/>
    <property type="evidence" value="ECO:0007669"/>
    <property type="project" value="UniProtKB-KW"/>
</dbReference>
<dbReference type="PANTHER" id="PTHR23416">
    <property type="entry name" value="SIALIC ACID SYNTHASE-RELATED"/>
    <property type="match status" value="1"/>
</dbReference>
<dbReference type="InterPro" id="IPR051159">
    <property type="entry name" value="Hexapeptide_acetyltransf"/>
</dbReference>
<dbReference type="CDD" id="cd04647">
    <property type="entry name" value="LbH_MAT_like"/>
    <property type="match status" value="1"/>
</dbReference>
<dbReference type="AlphaFoldDB" id="A0A7G5H2C4"/>
<accession>A0A7G5H2C4</accession>
<evidence type="ECO:0000313" key="2">
    <source>
        <dbReference type="Proteomes" id="UP000515369"/>
    </source>
</evidence>
<dbReference type="InterPro" id="IPR011004">
    <property type="entry name" value="Trimer_LpxA-like_sf"/>
</dbReference>
<organism evidence="1 2">
    <name type="scientific">Spirosoma foliorum</name>
    <dbReference type="NCBI Taxonomy" id="2710596"/>
    <lineage>
        <taxon>Bacteria</taxon>
        <taxon>Pseudomonadati</taxon>
        <taxon>Bacteroidota</taxon>
        <taxon>Cytophagia</taxon>
        <taxon>Cytophagales</taxon>
        <taxon>Cytophagaceae</taxon>
        <taxon>Spirosoma</taxon>
    </lineage>
</organism>
<protein>
    <submittedName>
        <fullName evidence="1">Acyltransferase</fullName>
    </submittedName>
</protein>
<sequence length="246" mass="27379">MKQRIKAFIKQHPMLVKLALVIQTGSLLKLTLTKKIRGKQNRITVALSAFCVNCVVDIVGSNNIIIVEEGARLNGVTFYIRGNENRIFIAKQVRFNKGGSLWIEDERGEISIGERTEIEDVHVAVTEPGSAVQIGKGCLLAYDIDIRTGDSHSILDAATQRRINYAKDVIIEDHVWVAAHCSILKGVRVRKDSIVATRSVLTKSFNQDGIIVGGNPAKILRENITWNRDRIYDPSMTPMGSNVCRK</sequence>
<dbReference type="RefSeq" id="WP_182462612.1">
    <property type="nucleotide sequence ID" value="NZ_CP059732.1"/>
</dbReference>
<evidence type="ECO:0000313" key="1">
    <source>
        <dbReference type="EMBL" id="QMW05266.1"/>
    </source>
</evidence>